<sequence length="93" mass="10535">MVVEGEVLNDFPRFVDVLIAEFAARGVVNLALKMKGDMIIENLDLKPTIDAMMRDFLDPSWWKELSKETSSKILPYGDGSCWKMFKPIANLIA</sequence>
<accession>A0ABQ5C0L1</accession>
<gene>
    <name evidence="1" type="ORF">Tco_0890613</name>
</gene>
<proteinExistence type="predicted"/>
<comment type="caution">
    <text evidence="1">The sequence shown here is derived from an EMBL/GenBank/DDBJ whole genome shotgun (WGS) entry which is preliminary data.</text>
</comment>
<reference evidence="1" key="1">
    <citation type="journal article" date="2022" name="Int. J. Mol. Sci.">
        <title>Draft Genome of Tanacetum Coccineum: Genomic Comparison of Closely Related Tanacetum-Family Plants.</title>
        <authorList>
            <person name="Yamashiro T."/>
            <person name="Shiraishi A."/>
            <person name="Nakayama K."/>
            <person name="Satake H."/>
        </authorList>
    </citation>
    <scope>NUCLEOTIDE SEQUENCE</scope>
</reference>
<dbReference type="Proteomes" id="UP001151760">
    <property type="component" value="Unassembled WGS sequence"/>
</dbReference>
<protein>
    <submittedName>
        <fullName evidence="1">Uncharacterized protein</fullName>
    </submittedName>
</protein>
<organism evidence="1 2">
    <name type="scientific">Tanacetum coccineum</name>
    <dbReference type="NCBI Taxonomy" id="301880"/>
    <lineage>
        <taxon>Eukaryota</taxon>
        <taxon>Viridiplantae</taxon>
        <taxon>Streptophyta</taxon>
        <taxon>Embryophyta</taxon>
        <taxon>Tracheophyta</taxon>
        <taxon>Spermatophyta</taxon>
        <taxon>Magnoliopsida</taxon>
        <taxon>eudicotyledons</taxon>
        <taxon>Gunneridae</taxon>
        <taxon>Pentapetalae</taxon>
        <taxon>asterids</taxon>
        <taxon>campanulids</taxon>
        <taxon>Asterales</taxon>
        <taxon>Asteraceae</taxon>
        <taxon>Asteroideae</taxon>
        <taxon>Anthemideae</taxon>
        <taxon>Anthemidinae</taxon>
        <taxon>Tanacetum</taxon>
    </lineage>
</organism>
<keyword evidence="2" id="KW-1185">Reference proteome</keyword>
<reference evidence="1" key="2">
    <citation type="submission" date="2022-01" db="EMBL/GenBank/DDBJ databases">
        <authorList>
            <person name="Yamashiro T."/>
            <person name="Shiraishi A."/>
            <person name="Satake H."/>
            <person name="Nakayama K."/>
        </authorList>
    </citation>
    <scope>NUCLEOTIDE SEQUENCE</scope>
</reference>
<evidence type="ECO:0000313" key="2">
    <source>
        <dbReference type="Proteomes" id="UP001151760"/>
    </source>
</evidence>
<name>A0ABQ5C0L1_9ASTR</name>
<evidence type="ECO:0000313" key="1">
    <source>
        <dbReference type="EMBL" id="GJT20676.1"/>
    </source>
</evidence>
<dbReference type="EMBL" id="BQNB010013824">
    <property type="protein sequence ID" value="GJT20676.1"/>
    <property type="molecule type" value="Genomic_DNA"/>
</dbReference>